<dbReference type="Proteomes" id="UP000235371">
    <property type="component" value="Unassembled WGS sequence"/>
</dbReference>
<keyword evidence="2" id="KW-1185">Reference proteome</keyword>
<proteinExistence type="predicted"/>
<dbReference type="GeneID" id="36579602"/>
<evidence type="ECO:0000313" key="2">
    <source>
        <dbReference type="Proteomes" id="UP000235371"/>
    </source>
</evidence>
<dbReference type="RefSeq" id="XP_024727696.1">
    <property type="nucleotide sequence ID" value="XM_024871520.1"/>
</dbReference>
<gene>
    <name evidence="1" type="ORF">K444DRAFT_276796</name>
</gene>
<dbReference type="InParanoid" id="A0A2J6SJ44"/>
<evidence type="ECO:0000313" key="1">
    <source>
        <dbReference type="EMBL" id="PMD50792.1"/>
    </source>
</evidence>
<dbReference type="EMBL" id="KZ613913">
    <property type="protein sequence ID" value="PMD50792.1"/>
    <property type="molecule type" value="Genomic_DNA"/>
</dbReference>
<reference evidence="1 2" key="1">
    <citation type="submission" date="2016-04" db="EMBL/GenBank/DDBJ databases">
        <title>A degradative enzymes factory behind the ericoid mycorrhizal symbiosis.</title>
        <authorList>
            <consortium name="DOE Joint Genome Institute"/>
            <person name="Martino E."/>
            <person name="Morin E."/>
            <person name="Grelet G."/>
            <person name="Kuo A."/>
            <person name="Kohler A."/>
            <person name="Daghino S."/>
            <person name="Barry K."/>
            <person name="Choi C."/>
            <person name="Cichocki N."/>
            <person name="Clum A."/>
            <person name="Copeland A."/>
            <person name="Hainaut M."/>
            <person name="Haridas S."/>
            <person name="Labutti K."/>
            <person name="Lindquist E."/>
            <person name="Lipzen A."/>
            <person name="Khouja H.-R."/>
            <person name="Murat C."/>
            <person name="Ohm R."/>
            <person name="Olson A."/>
            <person name="Spatafora J."/>
            <person name="Veneault-Fourrey C."/>
            <person name="Henrissat B."/>
            <person name="Grigoriev I."/>
            <person name="Martin F."/>
            <person name="Perotto S."/>
        </authorList>
    </citation>
    <scope>NUCLEOTIDE SEQUENCE [LARGE SCALE GENOMIC DNA]</scope>
    <source>
        <strain evidence="1 2">E</strain>
    </source>
</reference>
<organism evidence="1 2">
    <name type="scientific">Hyaloscypha bicolor E</name>
    <dbReference type="NCBI Taxonomy" id="1095630"/>
    <lineage>
        <taxon>Eukaryota</taxon>
        <taxon>Fungi</taxon>
        <taxon>Dikarya</taxon>
        <taxon>Ascomycota</taxon>
        <taxon>Pezizomycotina</taxon>
        <taxon>Leotiomycetes</taxon>
        <taxon>Helotiales</taxon>
        <taxon>Hyaloscyphaceae</taxon>
        <taxon>Hyaloscypha</taxon>
        <taxon>Hyaloscypha bicolor</taxon>
    </lineage>
</organism>
<accession>A0A2J6SJ44</accession>
<name>A0A2J6SJ44_9HELO</name>
<dbReference type="AlphaFoldDB" id="A0A2J6SJ44"/>
<sequence length="153" mass="16831">MEMVYFPSYHYSKFGALYTQVHKQVYLNSFTNSSQTPQTLSPVPLSFSRFKSDQYTLSGSGVARCLEEEAISGGFYVRKVGEIHHDVEDGSSTFGGRGRKREGSGRVRVGFLDGGDGRFGGRDGLRGCVGVSVEAVERCAVERQMPAKSDTRK</sequence>
<protein>
    <submittedName>
        <fullName evidence="1">Uncharacterized protein</fullName>
    </submittedName>
</protein>